<keyword evidence="3" id="KW-1185">Reference proteome</keyword>
<evidence type="ECO:0000259" key="1">
    <source>
        <dbReference type="Pfam" id="PF14534"/>
    </source>
</evidence>
<organism evidence="2 3">
    <name type="scientific">Streptomyces chattanoogensis</name>
    <dbReference type="NCBI Taxonomy" id="66876"/>
    <lineage>
        <taxon>Bacteria</taxon>
        <taxon>Bacillati</taxon>
        <taxon>Actinomycetota</taxon>
        <taxon>Actinomycetes</taxon>
        <taxon>Kitasatosporales</taxon>
        <taxon>Streptomycetaceae</taxon>
        <taxon>Streptomyces</taxon>
    </lineage>
</organism>
<dbReference type="InterPro" id="IPR011944">
    <property type="entry name" value="Steroid_delta5-4_isomerase"/>
</dbReference>
<protein>
    <recommendedName>
        <fullName evidence="1">DUF4440 domain-containing protein</fullName>
    </recommendedName>
</protein>
<dbReference type="EMBL" id="LGKG01000046">
    <property type="protein sequence ID" value="KPC65264.1"/>
    <property type="molecule type" value="Genomic_DNA"/>
</dbReference>
<comment type="caution">
    <text evidence="2">The sequence shown here is derived from an EMBL/GenBank/DDBJ whole genome shotgun (WGS) entry which is preliminary data.</text>
</comment>
<dbReference type="InterPro" id="IPR027843">
    <property type="entry name" value="DUF4440"/>
</dbReference>
<dbReference type="RefSeq" id="WP_053922984.1">
    <property type="nucleotide sequence ID" value="NZ_LGKG01000046.1"/>
</dbReference>
<name>A0A0N0XXX7_9ACTN</name>
<dbReference type="AlphaFoldDB" id="A0A0N0XXX7"/>
<dbReference type="Pfam" id="PF14534">
    <property type="entry name" value="DUF4440"/>
    <property type="match status" value="1"/>
</dbReference>
<accession>A0A0N0XXX7</accession>
<dbReference type="Gene3D" id="3.10.450.50">
    <property type="match status" value="1"/>
</dbReference>
<dbReference type="PATRIC" id="fig|66876.3.peg.1716"/>
<sequence length="131" mass="14477">MTAADADAAEMRSAFLALETAWARSDADAFGRVFSVDADFTSVRADHYRGSAQIAAAHRRLFATVYAGTRLTVTVLRVTHLRPDFSVARVENKVHARKSGAALVLHAQAVLERRPENWLIVAFINMLPVRQ</sequence>
<evidence type="ECO:0000313" key="3">
    <source>
        <dbReference type="Proteomes" id="UP000037982"/>
    </source>
</evidence>
<feature type="domain" description="DUF4440" evidence="1">
    <location>
        <begin position="13"/>
        <end position="120"/>
    </location>
</feature>
<gene>
    <name evidence="2" type="ORF">ADL29_07840</name>
</gene>
<proteinExistence type="predicted"/>
<evidence type="ECO:0000313" key="2">
    <source>
        <dbReference type="EMBL" id="KPC65264.1"/>
    </source>
</evidence>
<reference evidence="3" key="1">
    <citation type="submission" date="2015-07" db="EMBL/GenBank/DDBJ databases">
        <authorList>
            <person name="Ju K.-S."/>
            <person name="Doroghazi J.R."/>
            <person name="Metcalf W.W."/>
        </authorList>
    </citation>
    <scope>NUCLEOTIDE SEQUENCE [LARGE SCALE GENOMIC DNA]</scope>
    <source>
        <strain evidence="3">NRRL ISP-5002</strain>
    </source>
</reference>
<dbReference type="InterPro" id="IPR032710">
    <property type="entry name" value="NTF2-like_dom_sf"/>
</dbReference>
<dbReference type="Proteomes" id="UP000037982">
    <property type="component" value="Unassembled WGS sequence"/>
</dbReference>
<dbReference type="SUPFAM" id="SSF54427">
    <property type="entry name" value="NTF2-like"/>
    <property type="match status" value="1"/>
</dbReference>
<dbReference type="NCBIfam" id="TIGR02246">
    <property type="entry name" value="SgcJ/EcaC family oxidoreductase"/>
    <property type="match status" value="1"/>
</dbReference>